<keyword evidence="3" id="KW-1185">Reference proteome</keyword>
<feature type="compositionally biased region" description="Pro residues" evidence="1">
    <location>
        <begin position="182"/>
        <end position="191"/>
    </location>
</feature>
<protein>
    <submittedName>
        <fullName evidence="2">Peptidoglycan-binding protein LysM</fullName>
    </submittedName>
</protein>
<gene>
    <name evidence="2" type="ORF">JY572_14930</name>
</gene>
<organism evidence="2 3">
    <name type="scientific">Myxococcus landrumensis</name>
    <dbReference type="NCBI Taxonomy" id="2813577"/>
    <lineage>
        <taxon>Bacteria</taxon>
        <taxon>Pseudomonadati</taxon>
        <taxon>Myxococcota</taxon>
        <taxon>Myxococcia</taxon>
        <taxon>Myxococcales</taxon>
        <taxon>Cystobacterineae</taxon>
        <taxon>Myxococcaceae</taxon>
        <taxon>Myxococcus</taxon>
    </lineage>
</organism>
<reference evidence="2 3" key="1">
    <citation type="submission" date="2021-02" db="EMBL/GenBank/DDBJ databases">
        <title>De Novo genome assembly of isolated myxobacteria.</title>
        <authorList>
            <person name="Stevens D.C."/>
        </authorList>
    </citation>
    <scope>NUCLEOTIDE SEQUENCE [LARGE SCALE GENOMIC DNA]</scope>
    <source>
        <strain evidence="2 3">SCHIC003</strain>
    </source>
</reference>
<evidence type="ECO:0000256" key="1">
    <source>
        <dbReference type="SAM" id="MobiDB-lite"/>
    </source>
</evidence>
<dbReference type="Gene3D" id="2.60.40.10">
    <property type="entry name" value="Immunoglobulins"/>
    <property type="match status" value="1"/>
</dbReference>
<dbReference type="EMBL" id="CP071091">
    <property type="protein sequence ID" value="QSQ17269.1"/>
    <property type="molecule type" value="Genomic_DNA"/>
</dbReference>
<dbReference type="Proteomes" id="UP000663090">
    <property type="component" value="Chromosome"/>
</dbReference>
<accession>A0ABX7NIF3</accession>
<dbReference type="InterPro" id="IPR013783">
    <property type="entry name" value="Ig-like_fold"/>
</dbReference>
<evidence type="ECO:0000313" key="2">
    <source>
        <dbReference type="EMBL" id="QSQ17269.1"/>
    </source>
</evidence>
<sequence>MRTPLLLLAWLSAAHPDPSTVVGPQESLKDVAVRVLGDANATEELRALNALPSDSVPPGTRLKLPGQERALALKALETARTLVSQAKDVGGPTEAETRLREAEVHFRTARYALASEAANAAGALVTAARPPSSSAFSVRVEPDAGTTTVTVVRGPPVRVEAEGVTQPVEPGETVLVEKGRPPTRPPPPLAPPQQDRPEEGAVLKRRADGKGLLGPVKLSWTAQPGAERYEVEVARDIQGAAVLTQTASSPELQLPVLPAGRYWWTVRAVGLTGRSEPSGVRRFELVPERLKLEVQKGQWQ</sequence>
<name>A0ABX7NIF3_9BACT</name>
<proteinExistence type="predicted"/>
<feature type="region of interest" description="Disordered" evidence="1">
    <location>
        <begin position="163"/>
        <end position="198"/>
    </location>
</feature>
<evidence type="ECO:0000313" key="3">
    <source>
        <dbReference type="Proteomes" id="UP000663090"/>
    </source>
</evidence>